<dbReference type="InterPro" id="IPR002491">
    <property type="entry name" value="ABC_transptr_periplasmic_BD"/>
</dbReference>
<evidence type="ECO:0000313" key="4">
    <source>
        <dbReference type="Proteomes" id="UP000238137"/>
    </source>
</evidence>
<feature type="domain" description="Fe/B12 periplasmic-binding" evidence="2">
    <location>
        <begin position="32"/>
        <end position="270"/>
    </location>
</feature>
<dbReference type="EMBL" id="PXNQ02000001">
    <property type="protein sequence ID" value="RNF36279.1"/>
    <property type="molecule type" value="Genomic_DNA"/>
</dbReference>
<evidence type="ECO:0000259" key="2">
    <source>
        <dbReference type="PROSITE" id="PS50983"/>
    </source>
</evidence>
<dbReference type="OrthoDB" id="1632039at2"/>
<dbReference type="SUPFAM" id="SSF53807">
    <property type="entry name" value="Helical backbone' metal receptor"/>
    <property type="match status" value="1"/>
</dbReference>
<dbReference type="GO" id="GO:0071281">
    <property type="term" value="P:cellular response to iron ion"/>
    <property type="evidence" value="ECO:0007669"/>
    <property type="project" value="TreeGrafter"/>
</dbReference>
<feature type="signal peptide" evidence="1">
    <location>
        <begin position="1"/>
        <end position="28"/>
    </location>
</feature>
<dbReference type="Gene3D" id="3.40.50.1980">
    <property type="entry name" value="Nitrogenase molybdenum iron protein domain"/>
    <property type="match status" value="2"/>
</dbReference>
<evidence type="ECO:0000313" key="3">
    <source>
        <dbReference type="EMBL" id="RNF36279.1"/>
    </source>
</evidence>
<keyword evidence="4" id="KW-1185">Reference proteome</keyword>
<keyword evidence="1" id="KW-0732">Signal</keyword>
<dbReference type="InterPro" id="IPR050902">
    <property type="entry name" value="ABC_Transporter_SBP"/>
</dbReference>
<accession>A0A3R7NZK8</accession>
<sequence length="270" mass="28786">MRGSVRPSRHILGWLAALSLAVATPLAAAPQRVVSMNLCADQLAMLLAGDGQLISVSDLAQDPRISAMAETAAGYPVNHGRAEEIYLLRPDLVIAGQFTSGPAVQMLRRLGIRVEILPPAESIAAIRQEITRMGGLLGREEAAADLIAEFDRGLASLGRDRRRGRAALYYANGMTSGRNTLAGTILDAAGYENIAGDYGIAMTAGLPLELVVMAQPDRLITGAKWPGQSRSEAILDHPALKKLTPETAEVADRDWVCGTPFILRAIEALQ</sequence>
<evidence type="ECO:0000256" key="1">
    <source>
        <dbReference type="SAM" id="SignalP"/>
    </source>
</evidence>
<dbReference type="Proteomes" id="UP000238137">
    <property type="component" value="Unassembled WGS sequence"/>
</dbReference>
<comment type="caution">
    <text evidence="3">The sequence shown here is derived from an EMBL/GenBank/DDBJ whole genome shotgun (WGS) entry which is preliminary data.</text>
</comment>
<organism evidence="3 4">
    <name type="scientific">Paracoccus methylarcula</name>
    <dbReference type="NCBI Taxonomy" id="72022"/>
    <lineage>
        <taxon>Bacteria</taxon>
        <taxon>Pseudomonadati</taxon>
        <taxon>Pseudomonadota</taxon>
        <taxon>Alphaproteobacteria</taxon>
        <taxon>Rhodobacterales</taxon>
        <taxon>Paracoccaceae</taxon>
        <taxon>Paracoccus</taxon>
    </lineage>
</organism>
<dbReference type="PANTHER" id="PTHR30535">
    <property type="entry name" value="VITAMIN B12-BINDING PROTEIN"/>
    <property type="match status" value="1"/>
</dbReference>
<dbReference type="PANTHER" id="PTHR30535:SF34">
    <property type="entry name" value="MOLYBDATE-BINDING PROTEIN MOLA"/>
    <property type="match status" value="1"/>
</dbReference>
<dbReference type="Pfam" id="PF01497">
    <property type="entry name" value="Peripla_BP_2"/>
    <property type="match status" value="1"/>
</dbReference>
<name>A0A3R7NZK8_9RHOB</name>
<protein>
    <submittedName>
        <fullName evidence="3">ABC transporter substrate-binding protein</fullName>
    </submittedName>
</protein>
<gene>
    <name evidence="3" type="ORF">A7A09_002560</name>
</gene>
<proteinExistence type="predicted"/>
<reference evidence="3" key="1">
    <citation type="submission" date="2018-05" db="EMBL/GenBank/DDBJ databases">
        <title>Reclassification of Methylarcula marina and Methylarcula terricola as Paracoccus methylarcula sp.nov., comb.nov. and Paracoccus terricola comb.nov.</title>
        <authorList>
            <person name="Shmareva M.N."/>
            <person name="Doronina N.V."/>
            <person name="Vasilenko O.V."/>
            <person name="Tarlachkov S.V."/>
            <person name="Trotsenko Y.A."/>
        </authorList>
    </citation>
    <scope>NUCLEOTIDE SEQUENCE [LARGE SCALE GENOMIC DNA]</scope>
    <source>
        <strain evidence="3">VKM B-2159</strain>
    </source>
</reference>
<dbReference type="AlphaFoldDB" id="A0A3R7NZK8"/>
<feature type="chain" id="PRO_5018542375" evidence="1">
    <location>
        <begin position="29"/>
        <end position="270"/>
    </location>
</feature>
<dbReference type="PROSITE" id="PS50983">
    <property type="entry name" value="FE_B12_PBP"/>
    <property type="match status" value="1"/>
</dbReference>